<comment type="subcellular location">
    <subcellularLocation>
        <location evidence="1">Membrane</location>
        <topology evidence="1">Single-pass type IV membrane protein</topology>
    </subcellularLocation>
</comment>
<dbReference type="SUPFAM" id="SSF47661">
    <property type="entry name" value="t-snare proteins"/>
    <property type="match status" value="1"/>
</dbReference>
<feature type="transmembrane region" description="Helical" evidence="7">
    <location>
        <begin position="235"/>
        <end position="254"/>
    </location>
</feature>
<dbReference type="GO" id="GO:0005484">
    <property type="term" value="F:SNAP receptor activity"/>
    <property type="evidence" value="ECO:0007669"/>
    <property type="project" value="InterPro"/>
</dbReference>
<dbReference type="Pfam" id="PF05739">
    <property type="entry name" value="SNARE"/>
    <property type="match status" value="1"/>
</dbReference>
<dbReference type="PANTHER" id="PTHR19957">
    <property type="entry name" value="SYNTAXIN"/>
    <property type="match status" value="1"/>
</dbReference>
<dbReference type="GO" id="GO:0006906">
    <property type="term" value="P:vesicle fusion"/>
    <property type="evidence" value="ECO:0007669"/>
    <property type="project" value="TreeGrafter"/>
</dbReference>
<keyword evidence="4 7" id="KW-1133">Transmembrane helix</keyword>
<evidence type="ECO:0000256" key="5">
    <source>
        <dbReference type="ARBA" id="ARBA00023136"/>
    </source>
</evidence>
<keyword evidence="10" id="KW-1185">Reference proteome</keyword>
<dbReference type="InterPro" id="IPR006012">
    <property type="entry name" value="Syntaxin/epimorphin_CS"/>
</dbReference>
<dbReference type="InterPro" id="IPR006011">
    <property type="entry name" value="Syntaxin_N"/>
</dbReference>
<organism evidence="9 10">
    <name type="scientific">Coemansia biformis</name>
    <dbReference type="NCBI Taxonomy" id="1286918"/>
    <lineage>
        <taxon>Eukaryota</taxon>
        <taxon>Fungi</taxon>
        <taxon>Fungi incertae sedis</taxon>
        <taxon>Zoopagomycota</taxon>
        <taxon>Kickxellomycotina</taxon>
        <taxon>Kickxellomycetes</taxon>
        <taxon>Kickxellales</taxon>
        <taxon>Kickxellaceae</taxon>
        <taxon>Coemansia</taxon>
    </lineage>
</organism>
<keyword evidence="3 7" id="KW-0812">Transmembrane</keyword>
<evidence type="ECO:0000256" key="4">
    <source>
        <dbReference type="ARBA" id="ARBA00022989"/>
    </source>
</evidence>
<evidence type="ECO:0000256" key="7">
    <source>
        <dbReference type="SAM" id="Phobius"/>
    </source>
</evidence>
<proteinExistence type="inferred from homology"/>
<dbReference type="InterPro" id="IPR045242">
    <property type="entry name" value="Syntaxin"/>
</dbReference>
<evidence type="ECO:0000313" key="10">
    <source>
        <dbReference type="Proteomes" id="UP001143981"/>
    </source>
</evidence>
<dbReference type="GO" id="GO:0012505">
    <property type="term" value="C:endomembrane system"/>
    <property type="evidence" value="ECO:0007669"/>
    <property type="project" value="TreeGrafter"/>
</dbReference>
<dbReference type="AlphaFoldDB" id="A0A9W7YF14"/>
<evidence type="ECO:0000256" key="6">
    <source>
        <dbReference type="SAM" id="Coils"/>
    </source>
</evidence>
<dbReference type="PANTHER" id="PTHR19957:SF307">
    <property type="entry name" value="PROTEIN SSO1-RELATED"/>
    <property type="match status" value="1"/>
</dbReference>
<dbReference type="PROSITE" id="PS00914">
    <property type="entry name" value="SYNTAXIN"/>
    <property type="match status" value="1"/>
</dbReference>
<name>A0A9W7YF14_9FUNG</name>
<dbReference type="GO" id="GO:0048278">
    <property type="term" value="P:vesicle docking"/>
    <property type="evidence" value="ECO:0007669"/>
    <property type="project" value="TreeGrafter"/>
</dbReference>
<evidence type="ECO:0000313" key="9">
    <source>
        <dbReference type="EMBL" id="KAJ1733510.1"/>
    </source>
</evidence>
<reference evidence="9" key="1">
    <citation type="submission" date="2022-07" db="EMBL/GenBank/DDBJ databases">
        <title>Phylogenomic reconstructions and comparative analyses of Kickxellomycotina fungi.</title>
        <authorList>
            <person name="Reynolds N.K."/>
            <person name="Stajich J.E."/>
            <person name="Barry K."/>
            <person name="Grigoriev I.V."/>
            <person name="Crous P."/>
            <person name="Smith M.E."/>
        </authorList>
    </citation>
    <scope>NUCLEOTIDE SEQUENCE</scope>
    <source>
        <strain evidence="9">BCRC 34381</strain>
    </source>
</reference>
<dbReference type="EMBL" id="JANBOI010000135">
    <property type="protein sequence ID" value="KAJ1733510.1"/>
    <property type="molecule type" value="Genomic_DNA"/>
</dbReference>
<dbReference type="InterPro" id="IPR000727">
    <property type="entry name" value="T_SNARE_dom"/>
</dbReference>
<accession>A0A9W7YF14</accession>
<comment type="similarity">
    <text evidence="2">Belongs to the syntaxin family.</text>
</comment>
<dbReference type="SMART" id="SM00397">
    <property type="entry name" value="t_SNARE"/>
    <property type="match status" value="1"/>
</dbReference>
<evidence type="ECO:0000256" key="2">
    <source>
        <dbReference type="ARBA" id="ARBA00009063"/>
    </source>
</evidence>
<dbReference type="GO" id="GO:0006887">
    <property type="term" value="P:exocytosis"/>
    <property type="evidence" value="ECO:0007669"/>
    <property type="project" value="TreeGrafter"/>
</dbReference>
<feature type="coiled-coil region" evidence="6">
    <location>
        <begin position="164"/>
        <end position="194"/>
    </location>
</feature>
<evidence type="ECO:0000259" key="8">
    <source>
        <dbReference type="PROSITE" id="PS50192"/>
    </source>
</evidence>
<evidence type="ECO:0000256" key="1">
    <source>
        <dbReference type="ARBA" id="ARBA00004211"/>
    </source>
</evidence>
<feature type="domain" description="T-SNARE coiled-coil homology" evidence="8">
    <location>
        <begin position="161"/>
        <end position="223"/>
    </location>
</feature>
<protein>
    <recommendedName>
        <fullName evidence="8">t-SNARE coiled-coil homology domain-containing protein</fullName>
    </recommendedName>
</protein>
<dbReference type="GO" id="GO:0006886">
    <property type="term" value="P:intracellular protein transport"/>
    <property type="evidence" value="ECO:0007669"/>
    <property type="project" value="InterPro"/>
</dbReference>
<keyword evidence="5 7" id="KW-0472">Membrane</keyword>
<dbReference type="Pfam" id="PF00804">
    <property type="entry name" value="Syntaxin"/>
    <property type="match status" value="1"/>
</dbReference>
<evidence type="ECO:0000256" key="3">
    <source>
        <dbReference type="ARBA" id="ARBA00022692"/>
    </source>
</evidence>
<comment type="caution">
    <text evidence="9">The sequence shown here is derived from an EMBL/GenBank/DDBJ whole genome shotgun (WGS) entry which is preliminary data.</text>
</comment>
<dbReference type="GO" id="GO:0005886">
    <property type="term" value="C:plasma membrane"/>
    <property type="evidence" value="ECO:0007669"/>
    <property type="project" value="TreeGrafter"/>
</dbReference>
<dbReference type="Gene3D" id="1.20.5.110">
    <property type="match status" value="1"/>
</dbReference>
<dbReference type="Proteomes" id="UP001143981">
    <property type="component" value="Unassembled WGS sequence"/>
</dbReference>
<dbReference type="InterPro" id="IPR010989">
    <property type="entry name" value="SNARE"/>
</dbReference>
<sequence length="258" mass="29265">MDSIKHDIAQAHKQIDRVDEAYRRALDASGSHQASVKSAMRDDEVNRAKNMFSAVKAEMAALNRMKEGYRSSSISEEQKAIVASMYKSLADSATGLLGRYRDTVKQHANEYRERLKKQYLIANPDATESEVRAAIEDDEADQAFGLGIQRSNKHGNAKYVLDRVKERRDEVKKIEKAIVELAELFAEMSKMVNEQQESIDSIETAVEASYTNVDSGHREIKQAVVITKKTRKLRWWFLAVLIIALIVIAVALYLKFKK</sequence>
<dbReference type="PROSITE" id="PS50192">
    <property type="entry name" value="T_SNARE"/>
    <property type="match status" value="1"/>
</dbReference>
<dbReference type="OrthoDB" id="10255013at2759"/>
<dbReference type="GO" id="GO:0000149">
    <property type="term" value="F:SNARE binding"/>
    <property type="evidence" value="ECO:0007669"/>
    <property type="project" value="TreeGrafter"/>
</dbReference>
<gene>
    <name evidence="9" type="ORF">LPJ61_001526</name>
</gene>
<dbReference type="GO" id="GO:0031201">
    <property type="term" value="C:SNARE complex"/>
    <property type="evidence" value="ECO:0007669"/>
    <property type="project" value="TreeGrafter"/>
</dbReference>
<dbReference type="Gene3D" id="1.20.58.70">
    <property type="match status" value="1"/>
</dbReference>
<keyword evidence="6" id="KW-0175">Coiled coil</keyword>